<dbReference type="EMBL" id="QOVG01000009">
    <property type="protein sequence ID" value="NDK39791.1"/>
    <property type="molecule type" value="Genomic_DNA"/>
</dbReference>
<feature type="signal peptide" evidence="2">
    <location>
        <begin position="1"/>
        <end position="19"/>
    </location>
</feature>
<protein>
    <recommendedName>
        <fullName evidence="5">Lipoprotein</fullName>
    </recommendedName>
</protein>
<organism evidence="3 4">
    <name type="scientific">Pseudoxanthomonas gei</name>
    <dbReference type="NCBI Taxonomy" id="1383030"/>
    <lineage>
        <taxon>Bacteria</taxon>
        <taxon>Pseudomonadati</taxon>
        <taxon>Pseudomonadota</taxon>
        <taxon>Gammaproteobacteria</taxon>
        <taxon>Lysobacterales</taxon>
        <taxon>Lysobacteraceae</taxon>
        <taxon>Pseudoxanthomonas</taxon>
    </lineage>
</organism>
<evidence type="ECO:0000256" key="1">
    <source>
        <dbReference type="SAM" id="MobiDB-lite"/>
    </source>
</evidence>
<proteinExistence type="predicted"/>
<keyword evidence="2" id="KW-0732">Signal</keyword>
<reference evidence="3 4" key="1">
    <citation type="submission" date="2018-07" db="EMBL/GenBank/DDBJ databases">
        <title>Whole genome Sequencing of Pseudoxanthomonas gei KCTC 32298 (T).</title>
        <authorList>
            <person name="Kumar S."/>
            <person name="Bansal K."/>
            <person name="Kaur A."/>
            <person name="Patil P."/>
            <person name="Sharma S."/>
            <person name="Patil P.B."/>
        </authorList>
    </citation>
    <scope>NUCLEOTIDE SEQUENCE [LARGE SCALE GENOMIC DNA]</scope>
    <source>
        <strain evidence="3 4">KCTC 32298</strain>
    </source>
</reference>
<gene>
    <name evidence="3" type="ORF">DT603_13180</name>
</gene>
<keyword evidence="4" id="KW-1185">Reference proteome</keyword>
<dbReference type="PROSITE" id="PS51257">
    <property type="entry name" value="PROKAR_LIPOPROTEIN"/>
    <property type="match status" value="1"/>
</dbReference>
<evidence type="ECO:0008006" key="5">
    <source>
        <dbReference type="Google" id="ProtNLM"/>
    </source>
</evidence>
<evidence type="ECO:0000313" key="3">
    <source>
        <dbReference type="EMBL" id="NDK39791.1"/>
    </source>
</evidence>
<sequence length="78" mass="8146">MKTNLLRSACLALPLLALSACKPEPPPTDKPPEPKAATADATQLRDAIQQPIDRAKAVDAASQQAADDQRAAIDAATQ</sequence>
<dbReference type="RefSeq" id="WP_162350452.1">
    <property type="nucleotide sequence ID" value="NZ_QOVG01000009.1"/>
</dbReference>
<evidence type="ECO:0000313" key="4">
    <source>
        <dbReference type="Proteomes" id="UP001429354"/>
    </source>
</evidence>
<feature type="region of interest" description="Disordered" evidence="1">
    <location>
        <begin position="22"/>
        <end position="78"/>
    </location>
</feature>
<name>A0ABX0AJV6_9GAMM</name>
<accession>A0ABX0AJV6</accession>
<dbReference type="Proteomes" id="UP001429354">
    <property type="component" value="Unassembled WGS sequence"/>
</dbReference>
<feature type="compositionally biased region" description="Low complexity" evidence="1">
    <location>
        <begin position="58"/>
        <end position="78"/>
    </location>
</feature>
<evidence type="ECO:0000256" key="2">
    <source>
        <dbReference type="SAM" id="SignalP"/>
    </source>
</evidence>
<comment type="caution">
    <text evidence="3">The sequence shown here is derived from an EMBL/GenBank/DDBJ whole genome shotgun (WGS) entry which is preliminary data.</text>
</comment>
<feature type="chain" id="PRO_5046049628" description="Lipoprotein" evidence="2">
    <location>
        <begin position="20"/>
        <end position="78"/>
    </location>
</feature>